<protein>
    <submittedName>
        <fullName evidence="2">Uncharacterized protein</fullName>
    </submittedName>
</protein>
<evidence type="ECO:0000313" key="2">
    <source>
        <dbReference type="EMBL" id="KAF5204095.1"/>
    </source>
</evidence>
<dbReference type="EMBL" id="JABWDY010005866">
    <property type="protein sequence ID" value="KAF5204095.1"/>
    <property type="molecule type" value="Genomic_DNA"/>
</dbReference>
<feature type="region of interest" description="Disordered" evidence="1">
    <location>
        <begin position="44"/>
        <end position="91"/>
    </location>
</feature>
<dbReference type="Proteomes" id="UP000554482">
    <property type="component" value="Unassembled WGS sequence"/>
</dbReference>
<sequence length="105" mass="11731">MEIHVPEVNNDKVGMLSKLKRCRSEWEVKEYVHKIAVPVGVSNLASPRVDGNLGEGLSHVDLPDDTDSDDPVDSEDDKDSDEAKASESAEYIYEWDSDNAEYSVF</sequence>
<feature type="compositionally biased region" description="Acidic residues" evidence="1">
    <location>
        <begin position="63"/>
        <end position="80"/>
    </location>
</feature>
<name>A0A7J6X5I3_THATH</name>
<organism evidence="2 3">
    <name type="scientific">Thalictrum thalictroides</name>
    <name type="common">Rue-anemone</name>
    <name type="synonym">Anemone thalictroides</name>
    <dbReference type="NCBI Taxonomy" id="46969"/>
    <lineage>
        <taxon>Eukaryota</taxon>
        <taxon>Viridiplantae</taxon>
        <taxon>Streptophyta</taxon>
        <taxon>Embryophyta</taxon>
        <taxon>Tracheophyta</taxon>
        <taxon>Spermatophyta</taxon>
        <taxon>Magnoliopsida</taxon>
        <taxon>Ranunculales</taxon>
        <taxon>Ranunculaceae</taxon>
        <taxon>Thalictroideae</taxon>
        <taxon>Thalictrum</taxon>
    </lineage>
</organism>
<evidence type="ECO:0000313" key="3">
    <source>
        <dbReference type="Proteomes" id="UP000554482"/>
    </source>
</evidence>
<evidence type="ECO:0000256" key="1">
    <source>
        <dbReference type="SAM" id="MobiDB-lite"/>
    </source>
</evidence>
<comment type="caution">
    <text evidence="2">The sequence shown here is derived from an EMBL/GenBank/DDBJ whole genome shotgun (WGS) entry which is preliminary data.</text>
</comment>
<keyword evidence="3" id="KW-1185">Reference proteome</keyword>
<reference evidence="2 3" key="1">
    <citation type="submission" date="2020-06" db="EMBL/GenBank/DDBJ databases">
        <title>Transcriptomic and genomic resources for Thalictrum thalictroides and T. hernandezii: Facilitating candidate gene discovery in an emerging model plant lineage.</title>
        <authorList>
            <person name="Arias T."/>
            <person name="Riano-Pachon D.M."/>
            <person name="Di Stilio V.S."/>
        </authorList>
    </citation>
    <scope>NUCLEOTIDE SEQUENCE [LARGE SCALE GENOMIC DNA]</scope>
    <source>
        <strain evidence="3">cv. WT478/WT964</strain>
        <tissue evidence="2">Leaves</tissue>
    </source>
</reference>
<dbReference type="AlphaFoldDB" id="A0A7J6X5I3"/>
<accession>A0A7J6X5I3</accession>
<gene>
    <name evidence="2" type="ORF">FRX31_006318</name>
</gene>
<proteinExistence type="predicted"/>